<dbReference type="FunFam" id="3.40.140.10:FF:000003">
    <property type="entry name" value="COP9 signalosome complex subunit 5"/>
    <property type="match status" value="1"/>
</dbReference>
<comment type="subunit">
    <text evidence="2">Component of the COP9 signalosome (CSN) complex.</text>
</comment>
<evidence type="ECO:0000256" key="3">
    <source>
        <dbReference type="ARBA" id="ARBA00014880"/>
    </source>
</evidence>
<comment type="similarity">
    <text evidence="1">Belongs to the peptidase M67A family. CSN5 subfamily.</text>
</comment>
<evidence type="ECO:0000256" key="7">
    <source>
        <dbReference type="ARBA" id="ARBA00022801"/>
    </source>
</evidence>
<dbReference type="CDD" id="cd08069">
    <property type="entry name" value="MPN_RPN11_CSN5"/>
    <property type="match status" value="1"/>
</dbReference>
<dbReference type="AlphaFoldDB" id="A0A1X2GNE9"/>
<dbReference type="Pfam" id="PF01398">
    <property type="entry name" value="JAB"/>
    <property type="match status" value="1"/>
</dbReference>
<dbReference type="GO" id="GO:0046872">
    <property type="term" value="F:metal ion binding"/>
    <property type="evidence" value="ECO:0007669"/>
    <property type="project" value="UniProtKB-KW"/>
</dbReference>
<evidence type="ECO:0000256" key="9">
    <source>
        <dbReference type="ARBA" id="ARBA00023049"/>
    </source>
</evidence>
<sequence>MDAQIAFKSWQLENNITTVDNQDQLYYYDAEQDKEQVNKKPWTADPHYFKHVKISAIALIKMVMHARSGGDIEVMGLMQGKIMGDTMVVMDAFALPVEGTETRVNAQNEAYEYMVTYMEQSKQVGRLENVIGWYHSHPGYGCWLSGIDVGTQSLNQQYQEPFVAVVIDPNRTMSAGKVEIGAFRTYPKGYKPLDDEPSEYQTIPLDKIEDFGVHAKEYYPLEISHFKSSLDAHLLEKLWNKYWVHTLSESPLLTASSQNRQYSVQQMADLTKKLDQTNHGMIGRMGGYYGDRKKDEQSQLSKVTKDSSKITTEAMHGLISQILKDMAFSQKCHPH</sequence>
<evidence type="ECO:0000259" key="10">
    <source>
        <dbReference type="PROSITE" id="PS50249"/>
    </source>
</evidence>
<protein>
    <recommendedName>
        <fullName evidence="3">COP9 signalosome complex subunit 5</fullName>
    </recommendedName>
</protein>
<evidence type="ECO:0000256" key="4">
    <source>
        <dbReference type="ARBA" id="ARBA00022670"/>
    </source>
</evidence>
<keyword evidence="7" id="KW-0378">Hydrolase</keyword>
<dbReference type="SMART" id="SM00232">
    <property type="entry name" value="JAB_MPN"/>
    <property type="match status" value="1"/>
</dbReference>
<dbReference type="GO" id="GO:0008237">
    <property type="term" value="F:metallopeptidase activity"/>
    <property type="evidence" value="ECO:0007669"/>
    <property type="project" value="UniProtKB-KW"/>
</dbReference>
<evidence type="ECO:0000313" key="11">
    <source>
        <dbReference type="EMBL" id="ORX57967.1"/>
    </source>
</evidence>
<keyword evidence="4" id="KW-0645">Protease</keyword>
<dbReference type="GO" id="GO:0019784">
    <property type="term" value="F:deNEDDylase activity"/>
    <property type="evidence" value="ECO:0007669"/>
    <property type="project" value="EnsemblFungi"/>
</dbReference>
<keyword evidence="8" id="KW-0862">Zinc</keyword>
<dbReference type="InterPro" id="IPR000555">
    <property type="entry name" value="JAMM/MPN+_dom"/>
</dbReference>
<dbReference type="Gene3D" id="3.40.140.10">
    <property type="entry name" value="Cytidine Deaminase, domain 2"/>
    <property type="match status" value="1"/>
</dbReference>
<evidence type="ECO:0000256" key="1">
    <source>
        <dbReference type="ARBA" id="ARBA00006008"/>
    </source>
</evidence>
<dbReference type="PROSITE" id="PS50249">
    <property type="entry name" value="MPN"/>
    <property type="match status" value="1"/>
</dbReference>
<dbReference type="GO" id="GO:0000338">
    <property type="term" value="P:protein deneddylation"/>
    <property type="evidence" value="ECO:0007669"/>
    <property type="project" value="EnsemblFungi"/>
</dbReference>
<reference evidence="11 12" key="1">
    <citation type="submission" date="2016-07" db="EMBL/GenBank/DDBJ databases">
        <title>Pervasive Adenine N6-methylation of Active Genes in Fungi.</title>
        <authorList>
            <consortium name="DOE Joint Genome Institute"/>
            <person name="Mondo S.J."/>
            <person name="Dannebaum R.O."/>
            <person name="Kuo R.C."/>
            <person name="Labutti K."/>
            <person name="Haridas S."/>
            <person name="Kuo A."/>
            <person name="Salamov A."/>
            <person name="Ahrendt S.R."/>
            <person name="Lipzen A."/>
            <person name="Sullivan W."/>
            <person name="Andreopoulos W.B."/>
            <person name="Clum A."/>
            <person name="Lindquist E."/>
            <person name="Daum C."/>
            <person name="Ramamoorthy G.K."/>
            <person name="Gryganskyi A."/>
            <person name="Culley D."/>
            <person name="Magnuson J.K."/>
            <person name="James T.Y."/>
            <person name="O'Malley M.A."/>
            <person name="Stajich J.E."/>
            <person name="Spatafora J.W."/>
            <person name="Visel A."/>
            <person name="Grigoriev I.V."/>
        </authorList>
    </citation>
    <scope>NUCLEOTIDE SEQUENCE [LARGE SCALE GENOMIC DNA]</scope>
    <source>
        <strain evidence="11 12">NRRL 3301</strain>
    </source>
</reference>
<keyword evidence="9" id="KW-0482">Metalloprotease</keyword>
<dbReference type="GO" id="GO:0006508">
    <property type="term" value="P:proteolysis"/>
    <property type="evidence" value="ECO:0007669"/>
    <property type="project" value="UniProtKB-KW"/>
</dbReference>
<dbReference type="STRING" id="101127.A0A1X2GNE9"/>
<accession>A0A1X2GNE9</accession>
<evidence type="ECO:0000256" key="5">
    <source>
        <dbReference type="ARBA" id="ARBA00022723"/>
    </source>
</evidence>
<dbReference type="GO" id="GO:0008180">
    <property type="term" value="C:COP9 signalosome"/>
    <property type="evidence" value="ECO:0007669"/>
    <property type="project" value="UniProtKB-KW"/>
</dbReference>
<evidence type="ECO:0000256" key="2">
    <source>
        <dbReference type="ARBA" id="ARBA00011098"/>
    </source>
</evidence>
<keyword evidence="6" id="KW-0736">Signalosome</keyword>
<dbReference type="Proteomes" id="UP000242146">
    <property type="component" value="Unassembled WGS sequence"/>
</dbReference>
<dbReference type="Pfam" id="PF18323">
    <property type="entry name" value="CSN5_C"/>
    <property type="match status" value="1"/>
</dbReference>
<proteinExistence type="inferred from homology"/>
<dbReference type="EMBL" id="MCGT01000007">
    <property type="protein sequence ID" value="ORX57967.1"/>
    <property type="molecule type" value="Genomic_DNA"/>
</dbReference>
<dbReference type="OrthoDB" id="605656at2759"/>
<gene>
    <name evidence="11" type="ORF">DM01DRAFT_1301870</name>
</gene>
<dbReference type="InterPro" id="IPR040961">
    <property type="entry name" value="CSN5_C"/>
</dbReference>
<keyword evidence="5" id="KW-0479">Metal-binding</keyword>
<name>A0A1X2GNE9_9FUNG</name>
<feature type="domain" description="MPN" evidence="10">
    <location>
        <begin position="52"/>
        <end position="189"/>
    </location>
</feature>
<comment type="caution">
    <text evidence="11">The sequence shown here is derived from an EMBL/GenBank/DDBJ whole genome shotgun (WGS) entry which is preliminary data.</text>
</comment>
<dbReference type="PANTHER" id="PTHR10410">
    <property type="entry name" value="EUKARYOTIC TRANSLATION INITIATION FACTOR 3 -RELATED"/>
    <property type="match status" value="1"/>
</dbReference>
<dbReference type="InterPro" id="IPR050242">
    <property type="entry name" value="JAMM_MPN+_peptidase_M67A"/>
</dbReference>
<evidence type="ECO:0000313" key="12">
    <source>
        <dbReference type="Proteomes" id="UP000242146"/>
    </source>
</evidence>
<dbReference type="SUPFAM" id="SSF102712">
    <property type="entry name" value="JAB1/MPN domain"/>
    <property type="match status" value="1"/>
</dbReference>
<organism evidence="11 12">
    <name type="scientific">Hesseltinella vesiculosa</name>
    <dbReference type="NCBI Taxonomy" id="101127"/>
    <lineage>
        <taxon>Eukaryota</taxon>
        <taxon>Fungi</taxon>
        <taxon>Fungi incertae sedis</taxon>
        <taxon>Mucoromycota</taxon>
        <taxon>Mucoromycotina</taxon>
        <taxon>Mucoromycetes</taxon>
        <taxon>Mucorales</taxon>
        <taxon>Cunninghamellaceae</taxon>
        <taxon>Hesseltinella</taxon>
    </lineage>
</organism>
<keyword evidence="12" id="KW-1185">Reference proteome</keyword>
<evidence type="ECO:0000256" key="8">
    <source>
        <dbReference type="ARBA" id="ARBA00022833"/>
    </source>
</evidence>
<dbReference type="InterPro" id="IPR037518">
    <property type="entry name" value="MPN"/>
</dbReference>
<evidence type="ECO:0000256" key="6">
    <source>
        <dbReference type="ARBA" id="ARBA00022790"/>
    </source>
</evidence>